<dbReference type="RefSeq" id="WP_183503634.1">
    <property type="nucleotide sequence ID" value="NZ_JACIDN010000003.1"/>
</dbReference>
<dbReference type="Gene3D" id="2.30.180.10">
    <property type="entry name" value="FAS1 domain"/>
    <property type="match status" value="1"/>
</dbReference>
<gene>
    <name evidence="2" type="ORF">GGR33_001549</name>
</gene>
<evidence type="ECO:0000313" key="2">
    <source>
        <dbReference type="EMBL" id="MBB3902054.1"/>
    </source>
</evidence>
<sequence length="56" mass="5645">GGQATLKTAQGEPLTVTTKGKKVLLTDAKGGMAVVTTANVMQSNGVIHVINGVLQP</sequence>
<dbReference type="AlphaFoldDB" id="A0A7W6AJ04"/>
<comment type="caution">
    <text evidence="2">The sequence shown here is derived from an EMBL/GenBank/DDBJ whole genome shotgun (WGS) entry which is preliminary data.</text>
</comment>
<evidence type="ECO:0000259" key="1">
    <source>
        <dbReference type="PROSITE" id="PS50213"/>
    </source>
</evidence>
<dbReference type="PROSITE" id="PS50213">
    <property type="entry name" value="FAS1"/>
    <property type="match status" value="1"/>
</dbReference>
<proteinExistence type="predicted"/>
<dbReference type="EMBL" id="JACIDN010000003">
    <property type="protein sequence ID" value="MBB3902054.1"/>
    <property type="molecule type" value="Genomic_DNA"/>
</dbReference>
<evidence type="ECO:0000313" key="3">
    <source>
        <dbReference type="Proteomes" id="UP000517759"/>
    </source>
</evidence>
<dbReference type="Pfam" id="PF02469">
    <property type="entry name" value="Fasciclin"/>
    <property type="match status" value="1"/>
</dbReference>
<feature type="non-terminal residue" evidence="2">
    <location>
        <position position="1"/>
    </location>
</feature>
<dbReference type="Proteomes" id="UP000517759">
    <property type="component" value="Unassembled WGS sequence"/>
</dbReference>
<dbReference type="InterPro" id="IPR000782">
    <property type="entry name" value="FAS1_domain"/>
</dbReference>
<organism evidence="2 3">
    <name type="scientific">Methylobacterium brachythecii</name>
    <dbReference type="NCBI Taxonomy" id="1176177"/>
    <lineage>
        <taxon>Bacteria</taxon>
        <taxon>Pseudomonadati</taxon>
        <taxon>Pseudomonadota</taxon>
        <taxon>Alphaproteobacteria</taxon>
        <taxon>Hyphomicrobiales</taxon>
        <taxon>Methylobacteriaceae</taxon>
        <taxon>Methylobacterium</taxon>
    </lineage>
</organism>
<name>A0A7W6AJ04_9HYPH</name>
<dbReference type="InterPro" id="IPR036378">
    <property type="entry name" value="FAS1_dom_sf"/>
</dbReference>
<dbReference type="SUPFAM" id="SSF82153">
    <property type="entry name" value="FAS1 domain"/>
    <property type="match status" value="1"/>
</dbReference>
<feature type="domain" description="FAS1" evidence="1">
    <location>
        <begin position="1"/>
        <end position="54"/>
    </location>
</feature>
<reference evidence="2 3" key="1">
    <citation type="submission" date="2020-08" db="EMBL/GenBank/DDBJ databases">
        <title>Genomic Encyclopedia of Type Strains, Phase IV (KMG-IV): sequencing the most valuable type-strain genomes for metagenomic binning, comparative biology and taxonomic classification.</title>
        <authorList>
            <person name="Goeker M."/>
        </authorList>
    </citation>
    <scope>NUCLEOTIDE SEQUENCE [LARGE SCALE GENOMIC DNA]</scope>
    <source>
        <strain evidence="2 3">DSM 24105</strain>
    </source>
</reference>
<protein>
    <submittedName>
        <fullName evidence="2">Putative surface protein with fasciclin (FAS1) repeats</fullName>
    </submittedName>
</protein>
<accession>A0A7W6AJ04</accession>